<feature type="transmembrane region" description="Helical" evidence="1">
    <location>
        <begin position="250"/>
        <end position="272"/>
    </location>
</feature>
<feature type="non-terminal residue" evidence="2">
    <location>
        <position position="361"/>
    </location>
</feature>
<evidence type="ECO:0000313" key="3">
    <source>
        <dbReference type="Proteomes" id="UP000320393"/>
    </source>
</evidence>
<accession>A0A537LHI3</accession>
<dbReference type="EMBL" id="VBAM01000481">
    <property type="protein sequence ID" value="TMJ07455.1"/>
    <property type="molecule type" value="Genomic_DNA"/>
</dbReference>
<feature type="transmembrane region" description="Helical" evidence="1">
    <location>
        <begin position="137"/>
        <end position="157"/>
    </location>
</feature>
<keyword evidence="1" id="KW-0812">Transmembrane</keyword>
<feature type="transmembrane region" description="Helical" evidence="1">
    <location>
        <begin position="336"/>
        <end position="354"/>
    </location>
</feature>
<comment type="caution">
    <text evidence="2">The sequence shown here is derived from an EMBL/GenBank/DDBJ whole genome shotgun (WGS) entry which is preliminary data.</text>
</comment>
<organism evidence="2 3">
    <name type="scientific">Candidatus Segetimicrobium genomatis</name>
    <dbReference type="NCBI Taxonomy" id="2569760"/>
    <lineage>
        <taxon>Bacteria</taxon>
        <taxon>Bacillati</taxon>
        <taxon>Candidatus Sysuimicrobiota</taxon>
        <taxon>Candidatus Sysuimicrobiia</taxon>
        <taxon>Candidatus Sysuimicrobiales</taxon>
        <taxon>Candidatus Segetimicrobiaceae</taxon>
        <taxon>Candidatus Segetimicrobium</taxon>
    </lineage>
</organism>
<evidence type="ECO:0000256" key="1">
    <source>
        <dbReference type="SAM" id="Phobius"/>
    </source>
</evidence>
<feature type="transmembrane region" description="Helical" evidence="1">
    <location>
        <begin position="43"/>
        <end position="76"/>
    </location>
</feature>
<keyword evidence="1" id="KW-1133">Transmembrane helix</keyword>
<evidence type="ECO:0000313" key="2">
    <source>
        <dbReference type="EMBL" id="TMJ07455.1"/>
    </source>
</evidence>
<dbReference type="Proteomes" id="UP000320393">
    <property type="component" value="Unassembled WGS sequence"/>
</dbReference>
<gene>
    <name evidence="2" type="ORF">E6H02_11440</name>
</gene>
<dbReference type="AlphaFoldDB" id="A0A537LHI3"/>
<evidence type="ECO:0008006" key="4">
    <source>
        <dbReference type="Google" id="ProtNLM"/>
    </source>
</evidence>
<feature type="transmembrane region" description="Helical" evidence="1">
    <location>
        <begin position="284"/>
        <end position="305"/>
    </location>
</feature>
<keyword evidence="1" id="KW-0472">Membrane</keyword>
<sequence>MIFLAALASFEFFLNELICYQRKFAAKASSEGRLALPEWSLRMLGYTVFAYSSVEMTSVATVTPDMCVAVFVYLASGLLLRIHLRPEGTASFSLLGVVLGLGYLAKAPMFPLAFVFLALGTSAVYARVPWSGVLRRLLAALIPFVLITSALVTAFFLTGRGLTLGASGRLNYAWMVNGLPYVHWQGEFPGSGKPVHPTRMVFPSPPVYEFAAPVGGTYPPWDDPAYWYEGVKAHFDVRGHLRNLVRSAEVLLSMLLQSQASLAVSGLLLLYLGRRRRLFLQDMLPYSILLIPALAAVGMFSLIWLELRFIGPFWTLFWLGFFASMTFVDFEEITRVITGVAVAMLAMLILPNSYTSYKTLG</sequence>
<protein>
    <recommendedName>
        <fullName evidence="4">Glycosyltransferase RgtA/B/C/D-like domain-containing protein</fullName>
    </recommendedName>
</protein>
<proteinExistence type="predicted"/>
<feature type="transmembrane region" description="Helical" evidence="1">
    <location>
        <begin position="311"/>
        <end position="329"/>
    </location>
</feature>
<name>A0A537LHI3_9BACT</name>
<reference evidence="2 3" key="1">
    <citation type="journal article" date="2019" name="Nat. Microbiol.">
        <title>Mediterranean grassland soil C-N compound turnover is dependent on rainfall and depth, and is mediated by genomically divergent microorganisms.</title>
        <authorList>
            <person name="Diamond S."/>
            <person name="Andeer P.F."/>
            <person name="Li Z."/>
            <person name="Crits-Christoph A."/>
            <person name="Burstein D."/>
            <person name="Anantharaman K."/>
            <person name="Lane K.R."/>
            <person name="Thomas B.C."/>
            <person name="Pan C."/>
            <person name="Northen T.R."/>
            <person name="Banfield J.F."/>
        </authorList>
    </citation>
    <scope>NUCLEOTIDE SEQUENCE [LARGE SCALE GENOMIC DNA]</scope>
    <source>
        <strain evidence="2">NP_5</strain>
    </source>
</reference>